<keyword evidence="2" id="KW-1185">Reference proteome</keyword>
<gene>
    <name evidence="1" type="ORF">VB854_13620</name>
</gene>
<dbReference type="RefSeq" id="WP_323273082.1">
    <property type="nucleotide sequence ID" value="NZ_JAYGHT010000072.1"/>
</dbReference>
<protein>
    <submittedName>
        <fullName evidence="1">Uncharacterized protein</fullName>
    </submittedName>
</protein>
<evidence type="ECO:0000313" key="1">
    <source>
        <dbReference type="EMBL" id="MEA5519982.1"/>
    </source>
</evidence>
<sequence length="259" mass="28940">MRAQTTEIVLIPGRQSLIEFRNGETIQYISLADVHQIVFSTDLPIDSGQASVIVLRTIEPLRWSGVVEAPARGTVREDYPNETVYPTNLVVVTSTPTGEKRTYIFDLKISLSQTPNISNGVAIIQEESTQTQQLLTLADGRQANWRDIERGYVVALREKYTASTDPVVGKIQKFLALARQNVPFLEAARQVGLPFEVIEALAIMGLQTVSTQQYPERIIPQPPSTHPQTETVNDNYIFLFTGTYAIALRHQFNLLRSLG</sequence>
<proteinExistence type="predicted"/>
<dbReference type="EMBL" id="JAYGHT010000072">
    <property type="protein sequence ID" value="MEA5519982.1"/>
    <property type="molecule type" value="Genomic_DNA"/>
</dbReference>
<name>A0ABU5TYG0_9CYAN</name>
<reference evidence="1 2" key="1">
    <citation type="submission" date="2023-12" db="EMBL/GenBank/DDBJ databases">
        <title>Baltic Sea Cyanobacteria.</title>
        <authorList>
            <person name="Delbaje E."/>
            <person name="Fewer D.P."/>
            <person name="Shishido T.K."/>
        </authorList>
    </citation>
    <scope>NUCLEOTIDE SEQUENCE [LARGE SCALE GENOMIC DNA]</scope>
    <source>
        <strain evidence="1 2">CCNP 1315</strain>
    </source>
</reference>
<dbReference type="Proteomes" id="UP001301728">
    <property type="component" value="Unassembled WGS sequence"/>
</dbReference>
<comment type="caution">
    <text evidence="1">The sequence shown here is derived from an EMBL/GenBank/DDBJ whole genome shotgun (WGS) entry which is preliminary data.</text>
</comment>
<evidence type="ECO:0000313" key="2">
    <source>
        <dbReference type="Proteomes" id="UP001301728"/>
    </source>
</evidence>
<organism evidence="1 2">
    <name type="scientific">Limnoraphis robusta CCNP1315</name>
    <dbReference type="NCBI Taxonomy" id="3110306"/>
    <lineage>
        <taxon>Bacteria</taxon>
        <taxon>Bacillati</taxon>
        <taxon>Cyanobacteriota</taxon>
        <taxon>Cyanophyceae</taxon>
        <taxon>Oscillatoriophycideae</taxon>
        <taxon>Oscillatoriales</taxon>
        <taxon>Sirenicapillariaceae</taxon>
        <taxon>Limnoraphis</taxon>
    </lineage>
</organism>
<accession>A0ABU5TYG0</accession>